<dbReference type="STRING" id="2769.R7QFW8"/>
<dbReference type="Proteomes" id="UP000012073">
    <property type="component" value="Unassembled WGS sequence"/>
</dbReference>
<dbReference type="PANTHER" id="PTHR11889">
    <property type="entry name" value="HEDGEHOG"/>
    <property type="match status" value="1"/>
</dbReference>
<dbReference type="Gene3D" id="2.170.16.10">
    <property type="entry name" value="Hedgehog/Intein (Hint) domain"/>
    <property type="match status" value="1"/>
</dbReference>
<dbReference type="EMBL" id="HG001774">
    <property type="protein sequence ID" value="CDF36351.1"/>
    <property type="molecule type" value="Genomic_DNA"/>
</dbReference>
<evidence type="ECO:0000313" key="3">
    <source>
        <dbReference type="EMBL" id="CDF36351.1"/>
    </source>
</evidence>
<dbReference type="Pfam" id="PF01079">
    <property type="entry name" value="Hint"/>
    <property type="match status" value="1"/>
</dbReference>
<organism evidence="3 4">
    <name type="scientific">Chondrus crispus</name>
    <name type="common">Carrageen Irish moss</name>
    <name type="synonym">Polymorpha crispa</name>
    <dbReference type="NCBI Taxonomy" id="2769"/>
    <lineage>
        <taxon>Eukaryota</taxon>
        <taxon>Rhodophyta</taxon>
        <taxon>Florideophyceae</taxon>
        <taxon>Rhodymeniophycidae</taxon>
        <taxon>Gigartinales</taxon>
        <taxon>Gigartinaceae</taxon>
        <taxon>Chondrus</taxon>
    </lineage>
</organism>
<feature type="compositionally biased region" description="Acidic residues" evidence="1">
    <location>
        <begin position="210"/>
        <end position="255"/>
    </location>
</feature>
<dbReference type="AlphaFoldDB" id="R7QFW8"/>
<feature type="compositionally biased region" description="Low complexity" evidence="1">
    <location>
        <begin position="156"/>
        <end position="189"/>
    </location>
</feature>
<dbReference type="SUPFAM" id="SSF51294">
    <property type="entry name" value="Hedgehog/intein (Hint) domain"/>
    <property type="match status" value="1"/>
</dbReference>
<name>R7QFW8_CHOCR</name>
<reference evidence="4" key="1">
    <citation type="journal article" date="2013" name="Proc. Natl. Acad. Sci. U.S.A.">
        <title>Genome structure and metabolic features in the red seaweed Chondrus crispus shed light on evolution of the Archaeplastida.</title>
        <authorList>
            <person name="Collen J."/>
            <person name="Porcel B."/>
            <person name="Carre W."/>
            <person name="Ball S.G."/>
            <person name="Chaparro C."/>
            <person name="Tonon T."/>
            <person name="Barbeyron T."/>
            <person name="Michel G."/>
            <person name="Noel B."/>
            <person name="Valentin K."/>
            <person name="Elias M."/>
            <person name="Artiguenave F."/>
            <person name="Arun A."/>
            <person name="Aury J.M."/>
            <person name="Barbosa-Neto J.F."/>
            <person name="Bothwell J.H."/>
            <person name="Bouget F.Y."/>
            <person name="Brillet L."/>
            <person name="Cabello-Hurtado F."/>
            <person name="Capella-Gutierrez S."/>
            <person name="Charrier B."/>
            <person name="Cladiere L."/>
            <person name="Cock J.M."/>
            <person name="Coelho S.M."/>
            <person name="Colleoni C."/>
            <person name="Czjzek M."/>
            <person name="Da Silva C."/>
            <person name="Delage L."/>
            <person name="Denoeud F."/>
            <person name="Deschamps P."/>
            <person name="Dittami S.M."/>
            <person name="Gabaldon T."/>
            <person name="Gachon C.M."/>
            <person name="Groisillier A."/>
            <person name="Herve C."/>
            <person name="Jabbari K."/>
            <person name="Katinka M."/>
            <person name="Kloareg B."/>
            <person name="Kowalczyk N."/>
            <person name="Labadie K."/>
            <person name="Leblanc C."/>
            <person name="Lopez P.J."/>
            <person name="McLachlan D.H."/>
            <person name="Meslet-Cladiere L."/>
            <person name="Moustafa A."/>
            <person name="Nehr Z."/>
            <person name="Nyvall Collen P."/>
            <person name="Panaud O."/>
            <person name="Partensky F."/>
            <person name="Poulain J."/>
            <person name="Rensing S.A."/>
            <person name="Rousvoal S."/>
            <person name="Samson G."/>
            <person name="Symeonidi A."/>
            <person name="Weissenbach J."/>
            <person name="Zambounis A."/>
            <person name="Wincker P."/>
            <person name="Boyen C."/>
        </authorList>
    </citation>
    <scope>NUCLEOTIDE SEQUENCE [LARGE SCALE GENOMIC DNA]</scope>
    <source>
        <strain evidence="4">cv. Stackhouse</strain>
    </source>
</reference>
<dbReference type="GO" id="GO:0016540">
    <property type="term" value="P:protein autoprocessing"/>
    <property type="evidence" value="ECO:0007669"/>
    <property type="project" value="InterPro"/>
</dbReference>
<keyword evidence="4" id="KW-1185">Reference proteome</keyword>
<protein>
    <recommendedName>
        <fullName evidence="2">Hint domain-containing protein</fullName>
    </recommendedName>
</protein>
<dbReference type="Gramene" id="CDF36351">
    <property type="protein sequence ID" value="CDF36351"/>
    <property type="gene ID" value="CHC_T00004678001"/>
</dbReference>
<evidence type="ECO:0000259" key="2">
    <source>
        <dbReference type="SMART" id="SM00306"/>
    </source>
</evidence>
<dbReference type="SMART" id="SM00306">
    <property type="entry name" value="HintN"/>
    <property type="match status" value="1"/>
</dbReference>
<dbReference type="InterPro" id="IPR001767">
    <property type="entry name" value="Hedgehog_Hint"/>
</dbReference>
<feature type="compositionally biased region" description="Acidic residues" evidence="1">
    <location>
        <begin position="193"/>
        <end position="202"/>
    </location>
</feature>
<dbReference type="PANTHER" id="PTHR11889:SF31">
    <property type="entry name" value="PROTEIN HEDGEHOG"/>
    <property type="match status" value="1"/>
</dbReference>
<feature type="region of interest" description="Disordered" evidence="1">
    <location>
        <begin position="139"/>
        <end position="274"/>
    </location>
</feature>
<feature type="compositionally biased region" description="Low complexity" evidence="1">
    <location>
        <begin position="256"/>
        <end position="269"/>
    </location>
</feature>
<dbReference type="InterPro" id="IPR050387">
    <property type="entry name" value="Hedgehog_Signaling"/>
</dbReference>
<dbReference type="GeneID" id="17323908"/>
<dbReference type="KEGG" id="ccp:CHC_T00004678001"/>
<dbReference type="InterPro" id="IPR003587">
    <property type="entry name" value="Hint_dom_N"/>
</dbReference>
<evidence type="ECO:0000256" key="1">
    <source>
        <dbReference type="SAM" id="MobiDB-lite"/>
    </source>
</evidence>
<gene>
    <name evidence="3" type="ORF">CHC_T00004678001</name>
</gene>
<dbReference type="CDD" id="cd00081">
    <property type="entry name" value="Hint"/>
    <property type="match status" value="1"/>
</dbReference>
<evidence type="ECO:0000313" key="4">
    <source>
        <dbReference type="Proteomes" id="UP000012073"/>
    </source>
</evidence>
<sequence length="459" mass="49225">MVLDYFLYSVCEQCCDCIPMGTRRRDYDALASAHSPADPTLWKEDRGNCPAHAQFDVCKVLPNVRYFAKPGDPELVAPKICPKLREWQKSPEAADWPVNPETNIESDVRRFLNGILVATDCDNKLIWGRCYEMEDKQSNLDLPEGADPPEVPVITRPPTTTEATTTTTTTTTSTTTTEPEETGTTPASTDSESTAEDAEEPIEPGSDPGTESDTDSDSATDPDPDPDSPGEDDLSEESGSDNDTSEDPASDDSGDDTSSTNSGTSPDSEQGTSSIIEGTASCFPATSTVELASGARIPMSDLRIGHSVRVSTHAFSPVFLFSHRTSSSAPSYIQITPTTGNHTLTVTSGHYLHINRQLLPAAAAKVGDHILTADHGWAPVAAVRIVQANGLYNPHTLQGDLVVDGFVTSTYTTAVPRRIATGLLAPLRAFYRHGLVSERLFGSFLADGFRSGIPASIEL</sequence>
<dbReference type="OrthoDB" id="5212at2759"/>
<accession>R7QFW8</accession>
<dbReference type="InterPro" id="IPR036844">
    <property type="entry name" value="Hint_dom_sf"/>
</dbReference>
<dbReference type="RefSeq" id="XP_005716170.1">
    <property type="nucleotide sequence ID" value="XM_005716113.1"/>
</dbReference>
<proteinExistence type="predicted"/>
<feature type="domain" description="Hint" evidence="2">
    <location>
        <begin position="280"/>
        <end position="374"/>
    </location>
</feature>